<reference evidence="3 4" key="1">
    <citation type="submission" date="2019-10" db="EMBL/GenBank/DDBJ databases">
        <title>Rubrobacter sp nov SCSIO 52915 isolated from a deep-sea sediment in the South China Sea.</title>
        <authorList>
            <person name="Chen R.W."/>
        </authorList>
    </citation>
    <scope>NUCLEOTIDE SEQUENCE [LARGE SCALE GENOMIC DNA]</scope>
    <source>
        <strain evidence="3 4">SCSIO 52915</strain>
    </source>
</reference>
<dbReference type="Pfam" id="PF00583">
    <property type="entry name" value="Acetyltransf_1"/>
    <property type="match status" value="1"/>
</dbReference>
<dbReference type="Proteomes" id="UP000502706">
    <property type="component" value="Chromosome"/>
</dbReference>
<evidence type="ECO:0000259" key="2">
    <source>
        <dbReference type="PROSITE" id="PS51186"/>
    </source>
</evidence>
<dbReference type="PROSITE" id="PS51186">
    <property type="entry name" value="GNAT"/>
    <property type="match status" value="1"/>
</dbReference>
<sequence length="199" mass="21748">MKPSDADKAANNAVDTAAPPNGDEGFVELLDGERVAYRPVLPADAAALQRFHHRLSGRSVYLRYFGAKPDLSDKMAAYFADAEGAGGFALVALDPEDPEEIVGMASFYREGRAGRAEYAAAVEDDWQGWGLGLELTRRLIGAARRRGVRIFTGVVLPENARMLNLLRDLNLPEKLRYEDGVEHVEIELSSAVPPAAPRR</sequence>
<dbReference type="AlphaFoldDB" id="A0A6G8PW77"/>
<name>A0A6G8PW77_9ACTN</name>
<feature type="domain" description="N-acetyltransferase" evidence="2">
    <location>
        <begin position="35"/>
        <end position="193"/>
    </location>
</feature>
<dbReference type="EMBL" id="CP045121">
    <property type="protein sequence ID" value="QIN78446.1"/>
    <property type="molecule type" value="Genomic_DNA"/>
</dbReference>
<evidence type="ECO:0000256" key="1">
    <source>
        <dbReference type="SAM" id="MobiDB-lite"/>
    </source>
</evidence>
<dbReference type="InterPro" id="IPR016181">
    <property type="entry name" value="Acyl_CoA_acyltransferase"/>
</dbReference>
<proteinExistence type="predicted"/>
<dbReference type="KEGG" id="rmar:GBA65_07810"/>
<keyword evidence="4" id="KW-1185">Reference proteome</keyword>
<dbReference type="CDD" id="cd04301">
    <property type="entry name" value="NAT_SF"/>
    <property type="match status" value="1"/>
</dbReference>
<dbReference type="SUPFAM" id="SSF55729">
    <property type="entry name" value="Acyl-CoA N-acyltransferases (Nat)"/>
    <property type="match status" value="1"/>
</dbReference>
<dbReference type="GO" id="GO:0016747">
    <property type="term" value="F:acyltransferase activity, transferring groups other than amino-acyl groups"/>
    <property type="evidence" value="ECO:0007669"/>
    <property type="project" value="InterPro"/>
</dbReference>
<gene>
    <name evidence="3" type="ORF">GBA65_07810</name>
</gene>
<evidence type="ECO:0000313" key="3">
    <source>
        <dbReference type="EMBL" id="QIN78446.1"/>
    </source>
</evidence>
<keyword evidence="3" id="KW-0808">Transferase</keyword>
<feature type="region of interest" description="Disordered" evidence="1">
    <location>
        <begin position="1"/>
        <end position="22"/>
    </location>
</feature>
<dbReference type="RefSeq" id="WP_166396121.1">
    <property type="nucleotide sequence ID" value="NZ_CP045121.1"/>
</dbReference>
<evidence type="ECO:0000313" key="4">
    <source>
        <dbReference type="Proteomes" id="UP000502706"/>
    </source>
</evidence>
<protein>
    <submittedName>
        <fullName evidence="3">GNAT family N-acetyltransferase</fullName>
    </submittedName>
</protein>
<dbReference type="Gene3D" id="3.40.630.30">
    <property type="match status" value="1"/>
</dbReference>
<organism evidence="3 4">
    <name type="scientific">Rubrobacter marinus</name>
    <dbReference type="NCBI Taxonomy" id="2653852"/>
    <lineage>
        <taxon>Bacteria</taxon>
        <taxon>Bacillati</taxon>
        <taxon>Actinomycetota</taxon>
        <taxon>Rubrobacteria</taxon>
        <taxon>Rubrobacterales</taxon>
        <taxon>Rubrobacteraceae</taxon>
        <taxon>Rubrobacter</taxon>
    </lineage>
</organism>
<accession>A0A6G8PW77</accession>
<dbReference type="InterPro" id="IPR000182">
    <property type="entry name" value="GNAT_dom"/>
</dbReference>